<dbReference type="Pfam" id="PF00392">
    <property type="entry name" value="GntR"/>
    <property type="match status" value="1"/>
</dbReference>
<evidence type="ECO:0000256" key="4">
    <source>
        <dbReference type="ARBA" id="ARBA00023125"/>
    </source>
</evidence>
<evidence type="ECO:0000256" key="1">
    <source>
        <dbReference type="ARBA" id="ARBA00005384"/>
    </source>
</evidence>
<name>A0A7T4GKK8_BREDI</name>
<dbReference type="CDD" id="cd07377">
    <property type="entry name" value="WHTH_GntR"/>
    <property type="match status" value="1"/>
</dbReference>
<dbReference type="InterPro" id="IPR015424">
    <property type="entry name" value="PyrdxlP-dep_Trfase"/>
</dbReference>
<dbReference type="InterPro" id="IPR004839">
    <property type="entry name" value="Aminotransferase_I/II_large"/>
</dbReference>
<dbReference type="EMBL" id="CP066026">
    <property type="protein sequence ID" value="QQB90528.1"/>
    <property type="molecule type" value="Genomic_DNA"/>
</dbReference>
<dbReference type="Pfam" id="PF00155">
    <property type="entry name" value="Aminotran_1_2"/>
    <property type="match status" value="1"/>
</dbReference>
<dbReference type="PROSITE" id="PS50949">
    <property type="entry name" value="HTH_GNTR"/>
    <property type="match status" value="1"/>
</dbReference>
<proteinExistence type="inferred from homology"/>
<dbReference type="Gene3D" id="3.40.640.10">
    <property type="entry name" value="Type I PLP-dependent aspartate aminotransferase-like (Major domain)"/>
    <property type="match status" value="1"/>
</dbReference>
<evidence type="ECO:0000313" key="8">
    <source>
        <dbReference type="Proteomes" id="UP000596117"/>
    </source>
</evidence>
<evidence type="ECO:0000313" key="7">
    <source>
        <dbReference type="EMBL" id="QQB90528.1"/>
    </source>
</evidence>
<evidence type="ECO:0000256" key="3">
    <source>
        <dbReference type="ARBA" id="ARBA00023015"/>
    </source>
</evidence>
<keyword evidence="8" id="KW-1185">Reference proteome</keyword>
<evidence type="ECO:0000256" key="5">
    <source>
        <dbReference type="ARBA" id="ARBA00023163"/>
    </source>
</evidence>
<dbReference type="CDD" id="cd00609">
    <property type="entry name" value="AAT_like"/>
    <property type="match status" value="1"/>
</dbReference>
<dbReference type="InterPro" id="IPR036390">
    <property type="entry name" value="WH_DNA-bd_sf"/>
</dbReference>
<keyword evidence="2" id="KW-0663">Pyridoxal phosphate</keyword>
<dbReference type="InterPro" id="IPR051446">
    <property type="entry name" value="HTH_trans_reg/aminotransferase"/>
</dbReference>
<keyword evidence="7" id="KW-0808">Transferase</keyword>
<evidence type="ECO:0000259" key="6">
    <source>
        <dbReference type="PROSITE" id="PS50949"/>
    </source>
</evidence>
<dbReference type="SMART" id="SM00345">
    <property type="entry name" value="HTH_GNTR"/>
    <property type="match status" value="1"/>
</dbReference>
<dbReference type="InterPro" id="IPR000524">
    <property type="entry name" value="Tscrpt_reg_HTH_GntR"/>
</dbReference>
<dbReference type="GO" id="GO:0008483">
    <property type="term" value="F:transaminase activity"/>
    <property type="evidence" value="ECO:0007669"/>
    <property type="project" value="UniProtKB-KW"/>
</dbReference>
<dbReference type="Proteomes" id="UP000596117">
    <property type="component" value="Chromosome"/>
</dbReference>
<feature type="domain" description="HTH gntR-type" evidence="6">
    <location>
        <begin position="21"/>
        <end position="89"/>
    </location>
</feature>
<sequence length="491" mass="52995">MVGRIMGRSAVVIELIEDPARPLFINLAGSVIREIERGRLKPGDRLPGTRALASALGVHRNTVDAAYQELVLQGWLTAEASRGTFVARDLPDLGTQNWGVRPAAARLASPLPQTRPAPPPMQFSDGAPDARLMPGLELARAFRRSLTGAELKSLPGYGDPRGAPSLRTALARYLSTERGLTIGADDILVTRGSQMALFLAAAVLNPGDAIAVEDPGYPLAWKAFRAAGARVVSAPVDAQGLDVERLEALLARDPTIRAVYVTPHHQFPTTVTLGAGRRLRLLEMARRHGLILIEDDYDHEYRFEGRPVLPLAARALGRSQGQDGNRIIHIGSVSKLLSPVVRIGYATGAPDLIQAMTARREAIDRQGDLPLERALARLIDDGELGRHARKARKIYEQRRDLLCAEIAARLGDAVAFDKPAGGLALWLRVNPDIDAAAWAAEAERSGLILTHGGQLQLQPGPGRNAFRIGFASLDEAELVRAVTRLRAAVPN</sequence>
<dbReference type="PANTHER" id="PTHR46577:SF1">
    <property type="entry name" value="HTH-TYPE TRANSCRIPTIONAL REGULATORY PROTEIN GABR"/>
    <property type="match status" value="1"/>
</dbReference>
<organism evidence="7 8">
    <name type="scientific">Brevundimonas diminuta</name>
    <name type="common">Pseudomonas diminuta</name>
    <dbReference type="NCBI Taxonomy" id="293"/>
    <lineage>
        <taxon>Bacteria</taxon>
        <taxon>Pseudomonadati</taxon>
        <taxon>Pseudomonadota</taxon>
        <taxon>Alphaproteobacteria</taxon>
        <taxon>Caulobacterales</taxon>
        <taxon>Caulobacteraceae</taxon>
        <taxon>Brevundimonas</taxon>
    </lineage>
</organism>
<accession>A0A7T4GKK8</accession>
<evidence type="ECO:0000256" key="2">
    <source>
        <dbReference type="ARBA" id="ARBA00022898"/>
    </source>
</evidence>
<dbReference type="Gene3D" id="1.10.10.10">
    <property type="entry name" value="Winged helix-like DNA-binding domain superfamily/Winged helix DNA-binding domain"/>
    <property type="match status" value="1"/>
</dbReference>
<keyword evidence="5" id="KW-0804">Transcription</keyword>
<keyword evidence="3" id="KW-0805">Transcription regulation</keyword>
<gene>
    <name evidence="7" type="ORF">I6H83_03535</name>
</gene>
<dbReference type="SUPFAM" id="SSF53383">
    <property type="entry name" value="PLP-dependent transferases"/>
    <property type="match status" value="1"/>
</dbReference>
<dbReference type="SUPFAM" id="SSF46785">
    <property type="entry name" value="Winged helix' DNA-binding domain"/>
    <property type="match status" value="1"/>
</dbReference>
<protein>
    <submittedName>
        <fullName evidence="7">PLP-dependent aminotransferase family protein</fullName>
    </submittedName>
</protein>
<dbReference type="PANTHER" id="PTHR46577">
    <property type="entry name" value="HTH-TYPE TRANSCRIPTIONAL REGULATORY PROTEIN GABR"/>
    <property type="match status" value="1"/>
</dbReference>
<keyword evidence="7" id="KW-0032">Aminotransferase</keyword>
<comment type="similarity">
    <text evidence="1">In the C-terminal section; belongs to the class-I pyridoxal-phosphate-dependent aminotransferase family.</text>
</comment>
<dbReference type="InterPro" id="IPR036388">
    <property type="entry name" value="WH-like_DNA-bd_sf"/>
</dbReference>
<keyword evidence="4" id="KW-0238">DNA-binding</keyword>
<reference evidence="7 8" key="1">
    <citation type="submission" date="2020-12" db="EMBL/GenBank/DDBJ databases">
        <title>FDA dAtabase for Regulatory Grade micrObial Sequences (FDA-ARGOS): Supporting development and validation of Infectious Disease Dx tests.</title>
        <authorList>
            <person name="Kerrigan L."/>
            <person name="Long C."/>
            <person name="Tallon L."/>
            <person name="Sadzewicz L."/>
            <person name="Zhao X."/>
            <person name="Boylan J."/>
            <person name="Ott S."/>
            <person name="Bowen H."/>
            <person name="Vavikolanu K."/>
            <person name="Mehta A."/>
            <person name="Aluvathingal J."/>
            <person name="Nadendla S."/>
            <person name="Yan Y."/>
            <person name="Sichtig H."/>
        </authorList>
    </citation>
    <scope>NUCLEOTIDE SEQUENCE [LARGE SCALE GENOMIC DNA]</scope>
    <source>
        <strain evidence="7 8">FDAARGOS_1026</strain>
    </source>
</reference>
<dbReference type="InterPro" id="IPR015421">
    <property type="entry name" value="PyrdxlP-dep_Trfase_major"/>
</dbReference>